<evidence type="ECO:0000313" key="2">
    <source>
        <dbReference type="Proteomes" id="UP000317243"/>
    </source>
</evidence>
<dbReference type="AlphaFoldDB" id="A0A5C5X3K7"/>
<comment type="caution">
    <text evidence="1">The sequence shown here is derived from an EMBL/GenBank/DDBJ whole genome shotgun (WGS) entry which is preliminary data.</text>
</comment>
<accession>A0A5C5X3K7</accession>
<dbReference type="OrthoDB" id="121648at2"/>
<keyword evidence="2" id="KW-1185">Reference proteome</keyword>
<gene>
    <name evidence="1" type="ORF">KOR42_07480</name>
</gene>
<dbReference type="Proteomes" id="UP000317243">
    <property type="component" value="Unassembled WGS sequence"/>
</dbReference>
<organism evidence="1 2">
    <name type="scientific">Thalassoglobus neptunius</name>
    <dbReference type="NCBI Taxonomy" id="1938619"/>
    <lineage>
        <taxon>Bacteria</taxon>
        <taxon>Pseudomonadati</taxon>
        <taxon>Planctomycetota</taxon>
        <taxon>Planctomycetia</taxon>
        <taxon>Planctomycetales</taxon>
        <taxon>Planctomycetaceae</taxon>
        <taxon>Thalassoglobus</taxon>
    </lineage>
</organism>
<protein>
    <submittedName>
        <fullName evidence="1">Uncharacterized protein</fullName>
    </submittedName>
</protein>
<reference evidence="1 2" key="1">
    <citation type="submission" date="2019-02" db="EMBL/GenBank/DDBJ databases">
        <title>Deep-cultivation of Planctomycetes and their phenomic and genomic characterization uncovers novel biology.</title>
        <authorList>
            <person name="Wiegand S."/>
            <person name="Jogler M."/>
            <person name="Boedeker C."/>
            <person name="Pinto D."/>
            <person name="Vollmers J."/>
            <person name="Rivas-Marin E."/>
            <person name="Kohn T."/>
            <person name="Peeters S.H."/>
            <person name="Heuer A."/>
            <person name="Rast P."/>
            <person name="Oberbeckmann S."/>
            <person name="Bunk B."/>
            <person name="Jeske O."/>
            <person name="Meyerdierks A."/>
            <person name="Storesund J.E."/>
            <person name="Kallscheuer N."/>
            <person name="Luecker S."/>
            <person name="Lage O.M."/>
            <person name="Pohl T."/>
            <person name="Merkel B.J."/>
            <person name="Hornburger P."/>
            <person name="Mueller R.-W."/>
            <person name="Bruemmer F."/>
            <person name="Labrenz M."/>
            <person name="Spormann A.M."/>
            <person name="Op Den Camp H."/>
            <person name="Overmann J."/>
            <person name="Amann R."/>
            <person name="Jetten M.S.M."/>
            <person name="Mascher T."/>
            <person name="Medema M.H."/>
            <person name="Devos D.P."/>
            <person name="Kaster A.-K."/>
            <person name="Ovreas L."/>
            <person name="Rohde M."/>
            <person name="Galperin M.Y."/>
            <person name="Jogler C."/>
        </authorList>
    </citation>
    <scope>NUCLEOTIDE SEQUENCE [LARGE SCALE GENOMIC DNA]</scope>
    <source>
        <strain evidence="1 2">KOR42</strain>
    </source>
</reference>
<sequence length="204" mass="23765">MIGTEAIFPNTHLSIVNQAAALFSQQVWCWGQDVIYPQGNILIKMGFERVPPPENRRDCSSVYSLNVNSSQRIILRGFGVFWGDDQKGGLLLLRDRFEARYLNESRLPKPCWSLQDFPNTTRPTIEQRPDCIALLIDLIDWMRCYELRTLREYGLSYRQKVLKTWNDGKRHVLHPEETPGAWRRCSHLVADQPDRFLPVQVQHA</sequence>
<dbReference type="RefSeq" id="WP_146507225.1">
    <property type="nucleotide sequence ID" value="NZ_SIHI01000001.1"/>
</dbReference>
<proteinExistence type="predicted"/>
<evidence type="ECO:0000313" key="1">
    <source>
        <dbReference type="EMBL" id="TWT57388.1"/>
    </source>
</evidence>
<name>A0A5C5X3K7_9PLAN</name>
<dbReference type="EMBL" id="SIHI01000001">
    <property type="protein sequence ID" value="TWT57388.1"/>
    <property type="molecule type" value="Genomic_DNA"/>
</dbReference>